<proteinExistence type="predicted"/>
<keyword evidence="3" id="KW-1185">Reference proteome</keyword>
<feature type="transmembrane region" description="Helical" evidence="1">
    <location>
        <begin position="72"/>
        <end position="90"/>
    </location>
</feature>
<dbReference type="Proteomes" id="UP001642360">
    <property type="component" value="Unassembled WGS sequence"/>
</dbReference>
<name>A0ABC8UCC3_9AQUA</name>
<dbReference type="AlphaFoldDB" id="A0ABC8UCC3"/>
<keyword evidence="1" id="KW-0812">Transmembrane</keyword>
<sequence>MEKATACRVLCFCVGELTDLLVSEIDQVVHTLIPFLKWYHDPHVECYYPKAFAKAAALIPFLKWYHDPPAECYYPTAFAIAAALIPFLTWYAPVPYYAKAIGIAATLIPFLKWYQHPPVADALVPPLERYNAKAIRIAAASVMPKILNSAREVVEFSDPAEYDQNMQYVEMSSDKVKLALEEALDVEPHKKVRLEMLDSLNNN</sequence>
<keyword evidence="1" id="KW-0472">Membrane</keyword>
<reference evidence="2 3" key="1">
    <citation type="submission" date="2024-02" db="EMBL/GenBank/DDBJ databases">
        <authorList>
            <person name="Vignale AGUSTIN F."/>
            <person name="Sosa J E."/>
            <person name="Modenutti C."/>
        </authorList>
    </citation>
    <scope>NUCLEOTIDE SEQUENCE [LARGE SCALE GENOMIC DNA]</scope>
</reference>
<evidence type="ECO:0000313" key="3">
    <source>
        <dbReference type="Proteomes" id="UP001642360"/>
    </source>
</evidence>
<accession>A0ABC8UCC3</accession>
<dbReference type="EMBL" id="CAUOFW020007425">
    <property type="protein sequence ID" value="CAK9179171.1"/>
    <property type="molecule type" value="Genomic_DNA"/>
</dbReference>
<evidence type="ECO:0000256" key="1">
    <source>
        <dbReference type="SAM" id="Phobius"/>
    </source>
</evidence>
<comment type="caution">
    <text evidence="2">The sequence shown here is derived from an EMBL/GenBank/DDBJ whole genome shotgun (WGS) entry which is preliminary data.</text>
</comment>
<protein>
    <submittedName>
        <fullName evidence="2">Uncharacterized protein</fullName>
    </submittedName>
</protein>
<evidence type="ECO:0000313" key="2">
    <source>
        <dbReference type="EMBL" id="CAK9179171.1"/>
    </source>
</evidence>
<gene>
    <name evidence="2" type="ORF">ILEXP_LOCUS49113</name>
</gene>
<keyword evidence="1" id="KW-1133">Transmembrane helix</keyword>
<organism evidence="2 3">
    <name type="scientific">Ilex paraguariensis</name>
    <name type="common">yerba mate</name>
    <dbReference type="NCBI Taxonomy" id="185542"/>
    <lineage>
        <taxon>Eukaryota</taxon>
        <taxon>Viridiplantae</taxon>
        <taxon>Streptophyta</taxon>
        <taxon>Embryophyta</taxon>
        <taxon>Tracheophyta</taxon>
        <taxon>Spermatophyta</taxon>
        <taxon>Magnoliopsida</taxon>
        <taxon>eudicotyledons</taxon>
        <taxon>Gunneridae</taxon>
        <taxon>Pentapetalae</taxon>
        <taxon>asterids</taxon>
        <taxon>campanulids</taxon>
        <taxon>Aquifoliales</taxon>
        <taxon>Aquifoliaceae</taxon>
        <taxon>Ilex</taxon>
    </lineage>
</organism>